<evidence type="ECO:0000313" key="2">
    <source>
        <dbReference type="Proteomes" id="UP000235672"/>
    </source>
</evidence>
<dbReference type="AlphaFoldDB" id="A0A2J6QJY1"/>
<keyword evidence="2" id="KW-1185">Reference proteome</keyword>
<gene>
    <name evidence="1" type="ORF">NA56DRAFT_641278</name>
</gene>
<accession>A0A2J6QJY1</accession>
<evidence type="ECO:0000313" key="1">
    <source>
        <dbReference type="EMBL" id="PMD26571.1"/>
    </source>
</evidence>
<dbReference type="Proteomes" id="UP000235672">
    <property type="component" value="Unassembled WGS sequence"/>
</dbReference>
<dbReference type="EMBL" id="KZ613467">
    <property type="protein sequence ID" value="PMD26571.1"/>
    <property type="molecule type" value="Genomic_DNA"/>
</dbReference>
<name>A0A2J6QJY1_9HELO</name>
<sequence length="118" mass="13181">MIHLSKITPGFCSPAPLILTASARGQVGKSSKAHRCGIPAPTPFTDFSKYCHTRQKAKMARIHNQRSPAPTQTWVSQLQQFGPHFKNSSAGPSRQHHKKIQSIQIIDFKFRPDFDVST</sequence>
<protein>
    <submittedName>
        <fullName evidence="1">Uncharacterized protein</fullName>
    </submittedName>
</protein>
<organism evidence="1 2">
    <name type="scientific">Hyaloscypha hepaticicola</name>
    <dbReference type="NCBI Taxonomy" id="2082293"/>
    <lineage>
        <taxon>Eukaryota</taxon>
        <taxon>Fungi</taxon>
        <taxon>Dikarya</taxon>
        <taxon>Ascomycota</taxon>
        <taxon>Pezizomycotina</taxon>
        <taxon>Leotiomycetes</taxon>
        <taxon>Helotiales</taxon>
        <taxon>Hyaloscyphaceae</taxon>
        <taxon>Hyaloscypha</taxon>
    </lineage>
</organism>
<proteinExistence type="predicted"/>
<reference evidence="1 2" key="1">
    <citation type="submission" date="2016-05" db="EMBL/GenBank/DDBJ databases">
        <title>A degradative enzymes factory behind the ericoid mycorrhizal symbiosis.</title>
        <authorList>
            <consortium name="DOE Joint Genome Institute"/>
            <person name="Martino E."/>
            <person name="Morin E."/>
            <person name="Grelet G."/>
            <person name="Kuo A."/>
            <person name="Kohler A."/>
            <person name="Daghino S."/>
            <person name="Barry K."/>
            <person name="Choi C."/>
            <person name="Cichocki N."/>
            <person name="Clum A."/>
            <person name="Copeland A."/>
            <person name="Hainaut M."/>
            <person name="Haridas S."/>
            <person name="Labutti K."/>
            <person name="Lindquist E."/>
            <person name="Lipzen A."/>
            <person name="Khouja H.-R."/>
            <person name="Murat C."/>
            <person name="Ohm R."/>
            <person name="Olson A."/>
            <person name="Spatafora J."/>
            <person name="Veneault-Fourrey C."/>
            <person name="Henrissat B."/>
            <person name="Grigoriev I."/>
            <person name="Martin F."/>
            <person name="Perotto S."/>
        </authorList>
    </citation>
    <scope>NUCLEOTIDE SEQUENCE [LARGE SCALE GENOMIC DNA]</scope>
    <source>
        <strain evidence="1 2">UAMH 7357</strain>
    </source>
</reference>